<evidence type="ECO:0000313" key="10">
    <source>
        <dbReference type="EMBL" id="KPU45460.1"/>
    </source>
</evidence>
<dbReference type="PANTHER" id="PTHR34448:SF1">
    <property type="entry name" value="BLL6088 PROTEIN"/>
    <property type="match status" value="1"/>
</dbReference>
<dbReference type="Proteomes" id="UP000050326">
    <property type="component" value="Unassembled WGS sequence"/>
</dbReference>
<name>A0A0P8WA19_9CLOT</name>
<comment type="similarity">
    <text evidence="4">Belongs to the peptidase M29 family.</text>
</comment>
<dbReference type="Pfam" id="PF02073">
    <property type="entry name" value="Peptidase_M29"/>
    <property type="match status" value="1"/>
</dbReference>
<evidence type="ECO:0000256" key="7">
    <source>
        <dbReference type="ARBA" id="ARBA00022723"/>
    </source>
</evidence>
<dbReference type="Gene3D" id="3.40.1830.10">
    <property type="entry name" value="Thermophilic metalloprotease (M29)"/>
    <property type="match status" value="1"/>
</dbReference>
<dbReference type="GO" id="GO:0004177">
    <property type="term" value="F:aminopeptidase activity"/>
    <property type="evidence" value="ECO:0007669"/>
    <property type="project" value="UniProtKB-KW"/>
</dbReference>
<keyword evidence="9" id="KW-0482">Metalloprotease</keyword>
<dbReference type="OrthoDB" id="9803993at2"/>
<evidence type="ECO:0000313" key="11">
    <source>
        <dbReference type="Proteomes" id="UP000050326"/>
    </source>
</evidence>
<keyword evidence="7" id="KW-0479">Metal-binding</keyword>
<dbReference type="STRING" id="36849.OXPF_06930"/>
<dbReference type="EMBL" id="LKET01000021">
    <property type="protein sequence ID" value="KPU45460.1"/>
    <property type="molecule type" value="Genomic_DNA"/>
</dbReference>
<evidence type="ECO:0000256" key="6">
    <source>
        <dbReference type="ARBA" id="ARBA00022670"/>
    </source>
</evidence>
<comment type="cofactor">
    <cofactor evidence="3">
        <name>Zn(2+)</name>
        <dbReference type="ChEBI" id="CHEBI:29105"/>
    </cofactor>
</comment>
<dbReference type="AlphaFoldDB" id="A0A0P8WA19"/>
<keyword evidence="6" id="KW-0645">Protease</keyword>
<evidence type="ECO:0000256" key="9">
    <source>
        <dbReference type="ARBA" id="ARBA00023049"/>
    </source>
</evidence>
<dbReference type="InterPro" id="IPR035097">
    <property type="entry name" value="M29_N-terminal"/>
</dbReference>
<dbReference type="GO" id="GO:0006508">
    <property type="term" value="P:proteolysis"/>
    <property type="evidence" value="ECO:0007669"/>
    <property type="project" value="UniProtKB-KW"/>
</dbReference>
<evidence type="ECO:0000256" key="8">
    <source>
        <dbReference type="ARBA" id="ARBA00022801"/>
    </source>
</evidence>
<organism evidence="10 11">
    <name type="scientific">Oxobacter pfennigii</name>
    <dbReference type="NCBI Taxonomy" id="36849"/>
    <lineage>
        <taxon>Bacteria</taxon>
        <taxon>Bacillati</taxon>
        <taxon>Bacillota</taxon>
        <taxon>Clostridia</taxon>
        <taxon>Eubacteriales</taxon>
        <taxon>Clostridiaceae</taxon>
        <taxon>Oxobacter</taxon>
    </lineage>
</organism>
<keyword evidence="5 10" id="KW-0031">Aminopeptidase</keyword>
<dbReference type="GO" id="GO:0046872">
    <property type="term" value="F:metal ion binding"/>
    <property type="evidence" value="ECO:0007669"/>
    <property type="project" value="UniProtKB-KW"/>
</dbReference>
<evidence type="ECO:0000256" key="3">
    <source>
        <dbReference type="ARBA" id="ARBA00001947"/>
    </source>
</evidence>
<comment type="cofactor">
    <cofactor evidence="2">
        <name>Mg(2+)</name>
        <dbReference type="ChEBI" id="CHEBI:18420"/>
    </cofactor>
</comment>
<evidence type="ECO:0000256" key="1">
    <source>
        <dbReference type="ARBA" id="ARBA00001941"/>
    </source>
</evidence>
<dbReference type="PANTHER" id="PTHR34448">
    <property type="entry name" value="AMINOPEPTIDASE"/>
    <property type="match status" value="1"/>
</dbReference>
<dbReference type="PATRIC" id="fig|36849.3.peg.743"/>
<accession>A0A0P8WA19</accession>
<dbReference type="SUPFAM" id="SSF144052">
    <property type="entry name" value="Thermophilic metalloprotease-like"/>
    <property type="match status" value="1"/>
</dbReference>
<sequence length="367" mass="42107">MKDIRIEKMAKVLVNYSMKINKGNLFLIDGKYMSMPLIKEVYLEALKVGANPMVRIAPEGIEEVFYKSACEEQLNFANPISLYEAEKIDALLSIWGEYNTREKTGINPELMKRRRKAREKEINVLNDRIDKGEIKWCGTQFPTYADAQEASMSLDEYEDFVFGACMLNYDDPTAQWKKIKESQDKIIKWLSGKSEFHVKAEDTDLRLRTDKRRWVNCCGQQNFPDGEVFSSPVEHSINGHIRFSFPGIYNGREIEDIRLTFKDGKVVDASAKVGQDLLLALLDTDEGSRYVGEFAIGTNYEIKRFTKNMLFDEKIGGTIHLAIGRGFEESDSKNNSLIHWDMLCDMRKGGEVYADGELFYKDGKLLI</sequence>
<dbReference type="PRINTS" id="PR00919">
    <property type="entry name" value="THERMOPTASE"/>
</dbReference>
<proteinExistence type="inferred from homology"/>
<keyword evidence="11" id="KW-1185">Reference proteome</keyword>
<protein>
    <submittedName>
        <fullName evidence="10">Aminopeptidase 2</fullName>
        <ecNumber evidence="10">3.4.11.-</ecNumber>
    </submittedName>
</protein>
<evidence type="ECO:0000256" key="4">
    <source>
        <dbReference type="ARBA" id="ARBA00008236"/>
    </source>
</evidence>
<evidence type="ECO:0000256" key="5">
    <source>
        <dbReference type="ARBA" id="ARBA00022438"/>
    </source>
</evidence>
<keyword evidence="8 10" id="KW-0378">Hydrolase</keyword>
<dbReference type="InterPro" id="IPR000787">
    <property type="entry name" value="Peptidase_M29"/>
</dbReference>
<gene>
    <name evidence="10" type="ORF">OXPF_06930</name>
</gene>
<reference evidence="10 11" key="1">
    <citation type="submission" date="2015-09" db="EMBL/GenBank/DDBJ databases">
        <title>Genome sequence of Oxobacter pfennigii DSM 3222.</title>
        <authorList>
            <person name="Poehlein A."/>
            <person name="Bengelsdorf F.R."/>
            <person name="Schiel-Bengelsdorf B."/>
            <person name="Duerre P."/>
            <person name="Daniel R."/>
        </authorList>
    </citation>
    <scope>NUCLEOTIDE SEQUENCE [LARGE SCALE GENOMIC DNA]</scope>
    <source>
        <strain evidence="10 11">DSM 3222</strain>
    </source>
</reference>
<dbReference type="EC" id="3.4.11.-" evidence="10"/>
<dbReference type="RefSeq" id="WP_054873810.1">
    <property type="nucleotide sequence ID" value="NZ_LKET01000021.1"/>
</dbReference>
<dbReference type="GO" id="GO:0008237">
    <property type="term" value="F:metallopeptidase activity"/>
    <property type="evidence" value="ECO:0007669"/>
    <property type="project" value="UniProtKB-KW"/>
</dbReference>
<comment type="cofactor">
    <cofactor evidence="1">
        <name>Co(2+)</name>
        <dbReference type="ChEBI" id="CHEBI:48828"/>
    </cofactor>
</comment>
<comment type="caution">
    <text evidence="10">The sequence shown here is derived from an EMBL/GenBank/DDBJ whole genome shotgun (WGS) entry which is preliminary data.</text>
</comment>
<dbReference type="InterPro" id="IPR052170">
    <property type="entry name" value="M29_Exopeptidase"/>
</dbReference>
<evidence type="ECO:0000256" key="2">
    <source>
        <dbReference type="ARBA" id="ARBA00001946"/>
    </source>
</evidence>